<dbReference type="InterPro" id="IPR009003">
    <property type="entry name" value="Peptidase_S1_PA"/>
</dbReference>
<evidence type="ECO:0000313" key="10">
    <source>
        <dbReference type="EMBL" id="KAL0831994.1"/>
    </source>
</evidence>
<feature type="chain" id="PRO_5044808443" description="Peptidase S1 domain-containing protein" evidence="8">
    <location>
        <begin position="20"/>
        <end position="278"/>
    </location>
</feature>
<dbReference type="SUPFAM" id="SSF50494">
    <property type="entry name" value="Trypsin-like serine proteases"/>
    <property type="match status" value="1"/>
</dbReference>
<dbReference type="FunFam" id="2.40.10.10:FF:000068">
    <property type="entry name" value="transmembrane protease serine 2"/>
    <property type="match status" value="1"/>
</dbReference>
<organism evidence="10 11">
    <name type="scientific">Loxostege sticticalis</name>
    <name type="common">Beet webworm moth</name>
    <dbReference type="NCBI Taxonomy" id="481309"/>
    <lineage>
        <taxon>Eukaryota</taxon>
        <taxon>Metazoa</taxon>
        <taxon>Ecdysozoa</taxon>
        <taxon>Arthropoda</taxon>
        <taxon>Hexapoda</taxon>
        <taxon>Insecta</taxon>
        <taxon>Pterygota</taxon>
        <taxon>Neoptera</taxon>
        <taxon>Endopterygota</taxon>
        <taxon>Lepidoptera</taxon>
        <taxon>Glossata</taxon>
        <taxon>Ditrysia</taxon>
        <taxon>Pyraloidea</taxon>
        <taxon>Crambidae</taxon>
        <taxon>Pyraustinae</taxon>
        <taxon>Loxostege</taxon>
    </lineage>
</organism>
<comment type="function">
    <text evidence="6">Fibrinolytic activity; shows preferential cleavage of Arg-Gly bonds in all three fibrinogen chains. Contact with the caterpillars causes severe bleeding, due the anticoagulant effect of the protein.</text>
</comment>
<evidence type="ECO:0000256" key="8">
    <source>
        <dbReference type="SAM" id="SignalP"/>
    </source>
</evidence>
<dbReference type="InterPro" id="IPR051487">
    <property type="entry name" value="Ser/Thr_Proteases_Immune/Dev"/>
</dbReference>
<evidence type="ECO:0000259" key="9">
    <source>
        <dbReference type="PROSITE" id="PS50240"/>
    </source>
</evidence>
<keyword evidence="8" id="KW-0732">Signal</keyword>
<evidence type="ECO:0000256" key="6">
    <source>
        <dbReference type="ARBA" id="ARBA00055534"/>
    </source>
</evidence>
<dbReference type="CDD" id="cd00190">
    <property type="entry name" value="Tryp_SPc"/>
    <property type="match status" value="1"/>
</dbReference>
<dbReference type="InterPro" id="IPR043504">
    <property type="entry name" value="Peptidase_S1_PA_chymotrypsin"/>
</dbReference>
<evidence type="ECO:0000313" key="11">
    <source>
        <dbReference type="Proteomes" id="UP001549921"/>
    </source>
</evidence>
<dbReference type="Gene3D" id="2.40.10.10">
    <property type="entry name" value="Trypsin-like serine proteases"/>
    <property type="match status" value="1"/>
</dbReference>
<accession>A0ABD0T1W4</accession>
<protein>
    <recommendedName>
        <fullName evidence="9">Peptidase S1 domain-containing protein</fullName>
    </recommendedName>
</protein>
<keyword evidence="7" id="KW-1205">Fibrinolytic toxin</keyword>
<feature type="domain" description="Peptidase S1" evidence="9">
    <location>
        <begin position="45"/>
        <end position="272"/>
    </location>
</feature>
<comment type="caution">
    <text evidence="10">The sequence shown here is derived from an EMBL/GenBank/DDBJ whole genome shotgun (WGS) entry which is preliminary data.</text>
</comment>
<evidence type="ECO:0000256" key="5">
    <source>
        <dbReference type="ARBA" id="ARBA00024195"/>
    </source>
</evidence>
<proteinExistence type="inferred from homology"/>
<dbReference type="Pfam" id="PF00089">
    <property type="entry name" value="Trypsin"/>
    <property type="match status" value="1"/>
</dbReference>
<comment type="subcellular location">
    <subcellularLocation>
        <location evidence="1">Secreted</location>
        <location evidence="1">Extracellular space</location>
    </subcellularLocation>
</comment>
<feature type="signal peptide" evidence="8">
    <location>
        <begin position="1"/>
        <end position="19"/>
    </location>
</feature>
<dbReference type="PROSITE" id="PS50240">
    <property type="entry name" value="TRYPSIN_DOM"/>
    <property type="match status" value="1"/>
</dbReference>
<evidence type="ECO:0000256" key="1">
    <source>
        <dbReference type="ARBA" id="ARBA00004239"/>
    </source>
</evidence>
<evidence type="ECO:0000256" key="7">
    <source>
        <dbReference type="ARBA" id="ARBA00084094"/>
    </source>
</evidence>
<keyword evidence="4" id="KW-1199">Hemostasis impairing toxin</keyword>
<dbReference type="EMBL" id="JBEDNZ010000011">
    <property type="protein sequence ID" value="KAL0831994.1"/>
    <property type="molecule type" value="Genomic_DNA"/>
</dbReference>
<dbReference type="GO" id="GO:0090729">
    <property type="term" value="F:toxin activity"/>
    <property type="evidence" value="ECO:0007669"/>
    <property type="project" value="UniProtKB-KW"/>
</dbReference>
<keyword evidence="2" id="KW-0800">Toxin</keyword>
<dbReference type="Proteomes" id="UP001549921">
    <property type="component" value="Unassembled WGS sequence"/>
</dbReference>
<gene>
    <name evidence="10" type="ORF">ABMA28_001494</name>
</gene>
<dbReference type="PRINTS" id="PR00722">
    <property type="entry name" value="CHYMOTRYPSIN"/>
</dbReference>
<sequence length="278" mass="29818">MLLLPLLYFYFVQIPNAEGLFDFSFGRQKICICRCGIQRPAVDRLFGGEAVSSNQYPWLAVVNAGSTSFSGSLVSDRHIVTAASPLYGLPSNNVSVILGVRDRCGLGSAPVNGVESVIIHPGYSPTTSDNDIALVRMNHPISFDNHISPICLPLSGSQRAGSVATVASWGNYSEDSSCVPKVASLPILESQTCLTGAVNNSLVTVDKGCLGPAGTTSVICSEDVGAPVMTQWIRGYQFRLSGLISSTSCQEQTTPLFTRVYEHTAWIRRLIASDCQCF</sequence>
<dbReference type="InterPro" id="IPR001254">
    <property type="entry name" value="Trypsin_dom"/>
</dbReference>
<evidence type="ECO:0000256" key="3">
    <source>
        <dbReference type="ARBA" id="ARBA00023157"/>
    </source>
</evidence>
<reference evidence="10 11" key="1">
    <citation type="submission" date="2024-06" db="EMBL/GenBank/DDBJ databases">
        <title>A chromosome-level genome assembly of beet webworm, Loxostege sticticalis.</title>
        <authorList>
            <person name="Zhang Y."/>
        </authorList>
    </citation>
    <scope>NUCLEOTIDE SEQUENCE [LARGE SCALE GENOMIC DNA]</scope>
    <source>
        <strain evidence="10">AQ028</strain>
        <tissue evidence="10">Male pupae</tissue>
    </source>
</reference>
<dbReference type="InterPro" id="IPR001314">
    <property type="entry name" value="Peptidase_S1A"/>
</dbReference>
<evidence type="ECO:0000256" key="4">
    <source>
        <dbReference type="ARBA" id="ARBA00023240"/>
    </source>
</evidence>
<keyword evidence="3" id="KW-1015">Disulfide bond</keyword>
<comment type="similarity">
    <text evidence="5">Belongs to the peptidase S1 family. CLIP subfamily.</text>
</comment>
<name>A0ABD0T1W4_LOXSC</name>
<dbReference type="SMART" id="SM00020">
    <property type="entry name" value="Tryp_SPc"/>
    <property type="match status" value="1"/>
</dbReference>
<dbReference type="GO" id="GO:0005576">
    <property type="term" value="C:extracellular region"/>
    <property type="evidence" value="ECO:0007669"/>
    <property type="project" value="UniProtKB-SubCell"/>
</dbReference>
<evidence type="ECO:0000256" key="2">
    <source>
        <dbReference type="ARBA" id="ARBA00022656"/>
    </source>
</evidence>
<dbReference type="PANTHER" id="PTHR24256">
    <property type="entry name" value="TRYPTASE-RELATED"/>
    <property type="match status" value="1"/>
</dbReference>
<dbReference type="AlphaFoldDB" id="A0ABD0T1W4"/>